<keyword evidence="4 7" id="KW-0812">Transmembrane</keyword>
<keyword evidence="3" id="KW-0813">Transport</keyword>
<dbReference type="NCBIfam" id="NF037981">
    <property type="entry name" value="NCS2_1"/>
    <property type="match status" value="1"/>
</dbReference>
<evidence type="ECO:0000256" key="1">
    <source>
        <dbReference type="ARBA" id="ARBA00004141"/>
    </source>
</evidence>
<feature type="transmembrane region" description="Helical" evidence="7">
    <location>
        <begin position="424"/>
        <end position="446"/>
    </location>
</feature>
<dbReference type="RefSeq" id="WP_272163542.1">
    <property type="nucleotide sequence ID" value="NZ_CP116507.1"/>
</dbReference>
<dbReference type="InterPro" id="IPR006043">
    <property type="entry name" value="NCS2"/>
</dbReference>
<gene>
    <name evidence="8" type="ORF">PML95_02800</name>
</gene>
<keyword evidence="5 7" id="KW-1133">Transmembrane helix</keyword>
<keyword evidence="6 7" id="KW-0472">Membrane</keyword>
<dbReference type="Proteomes" id="UP001179600">
    <property type="component" value="Chromosome"/>
</dbReference>
<feature type="transmembrane region" description="Helical" evidence="7">
    <location>
        <begin position="395"/>
        <end position="412"/>
    </location>
</feature>
<dbReference type="AlphaFoldDB" id="A0AAE9XLW5"/>
<organism evidence="8 9">
    <name type="scientific">Vagococcus lutrae</name>
    <dbReference type="NCBI Taxonomy" id="81947"/>
    <lineage>
        <taxon>Bacteria</taxon>
        <taxon>Bacillati</taxon>
        <taxon>Bacillota</taxon>
        <taxon>Bacilli</taxon>
        <taxon>Lactobacillales</taxon>
        <taxon>Enterococcaceae</taxon>
        <taxon>Vagococcus</taxon>
    </lineage>
</organism>
<evidence type="ECO:0000313" key="9">
    <source>
        <dbReference type="Proteomes" id="UP001179600"/>
    </source>
</evidence>
<dbReference type="EMBL" id="CP116507">
    <property type="protein sequence ID" value="WCG23185.1"/>
    <property type="molecule type" value="Genomic_DNA"/>
</dbReference>
<evidence type="ECO:0000256" key="5">
    <source>
        <dbReference type="ARBA" id="ARBA00022989"/>
    </source>
</evidence>
<reference evidence="8" key="1">
    <citation type="submission" date="2023-01" db="EMBL/GenBank/DDBJ databases">
        <title>Oxazolidinone resistance genes in florfenicol resistant enterococci from beef cattle and veal calves at slaughter.</title>
        <authorList>
            <person name="Biggel M."/>
        </authorList>
    </citation>
    <scope>NUCLEOTIDE SEQUENCE</scope>
    <source>
        <strain evidence="8">K204-1</strain>
    </source>
</reference>
<feature type="transmembrane region" description="Helical" evidence="7">
    <location>
        <begin position="365"/>
        <end position="383"/>
    </location>
</feature>
<evidence type="ECO:0000256" key="2">
    <source>
        <dbReference type="ARBA" id="ARBA00008821"/>
    </source>
</evidence>
<dbReference type="GO" id="GO:0005886">
    <property type="term" value="C:plasma membrane"/>
    <property type="evidence" value="ECO:0007669"/>
    <property type="project" value="TreeGrafter"/>
</dbReference>
<comment type="subcellular location">
    <subcellularLocation>
        <location evidence="1">Membrane</location>
        <topology evidence="1">Multi-pass membrane protein</topology>
    </subcellularLocation>
</comment>
<feature type="transmembrane region" description="Helical" evidence="7">
    <location>
        <begin position="183"/>
        <end position="203"/>
    </location>
</feature>
<evidence type="ECO:0000256" key="4">
    <source>
        <dbReference type="ARBA" id="ARBA00022692"/>
    </source>
</evidence>
<feature type="transmembrane region" description="Helical" evidence="7">
    <location>
        <begin position="255"/>
        <end position="272"/>
    </location>
</feature>
<feature type="transmembrane region" description="Helical" evidence="7">
    <location>
        <begin position="338"/>
        <end position="359"/>
    </location>
</feature>
<evidence type="ECO:0000256" key="7">
    <source>
        <dbReference type="SAM" id="Phobius"/>
    </source>
</evidence>
<sequence>MEQSIKNQSIKADTDSRLLIGPNESVSPFQAALLGIQHVLAMDVYVVPFIIASIIGLSAQETSILIQSTFLAAGIATIIQSHFCMKLPVGQGPSFIPIGAIAGIYFANGSGIEGWASVLGASLIGALLVVLLSFTGIFTKIIRHFVPAIVGGTIIFIVGLSLMPVALNNNIFIGEGSSLNQNILLAVFSAFILVASVMIASVFPNKGRYIKITSVILALFGGSLLANFMGILDLSAVKQASWFSLMPIPFKDFHFSFNLSTTVTMLIIYLVLMAETTGTWFAVSQVCDTPLSDEQLNLGVLGEGLGCVVSSLLGSTPVTGYSTNAGIISITGVASRKVLTAAGFWFILFGFSGKLSALISAIPTAVIGGVFVVVCGIIATSGLQVMKNVAIGEREMYIIALPMIMTLALTFIPQDYVGSLPQTIQYLFSSPVATASLLAITLNKLLPN</sequence>
<feature type="transmembrane region" description="Helical" evidence="7">
    <location>
        <begin position="215"/>
        <end position="235"/>
    </location>
</feature>
<protein>
    <submittedName>
        <fullName evidence="8">Solute carrier family 23 protein</fullName>
    </submittedName>
</protein>
<comment type="similarity">
    <text evidence="2">Belongs to the nucleobase:cation symporter-2 (NCS2) (TC 2.A.40) family.</text>
</comment>
<feature type="transmembrane region" description="Helical" evidence="7">
    <location>
        <begin position="39"/>
        <end position="58"/>
    </location>
</feature>
<feature type="transmembrane region" description="Helical" evidence="7">
    <location>
        <begin position="64"/>
        <end position="83"/>
    </location>
</feature>
<accession>A0AAE9XLW5</accession>
<evidence type="ECO:0000313" key="8">
    <source>
        <dbReference type="EMBL" id="WCG23185.1"/>
    </source>
</evidence>
<dbReference type="Pfam" id="PF00860">
    <property type="entry name" value="Xan_ur_permease"/>
    <property type="match status" value="1"/>
</dbReference>
<feature type="transmembrane region" description="Helical" evidence="7">
    <location>
        <begin position="118"/>
        <end position="138"/>
    </location>
</feature>
<name>A0AAE9XLW5_9ENTE</name>
<evidence type="ECO:0000256" key="6">
    <source>
        <dbReference type="ARBA" id="ARBA00023136"/>
    </source>
</evidence>
<evidence type="ECO:0000256" key="3">
    <source>
        <dbReference type="ARBA" id="ARBA00022448"/>
    </source>
</evidence>
<dbReference type="PANTHER" id="PTHR42810">
    <property type="entry name" value="PURINE PERMEASE C1399.01C-RELATED"/>
    <property type="match status" value="1"/>
</dbReference>
<proteinExistence type="inferred from homology"/>
<dbReference type="GO" id="GO:0042907">
    <property type="term" value="F:xanthine transmembrane transporter activity"/>
    <property type="evidence" value="ECO:0007669"/>
    <property type="project" value="TreeGrafter"/>
</dbReference>
<dbReference type="PANTHER" id="PTHR42810:SF2">
    <property type="entry name" value="PURINE PERMEASE C1399.01C-RELATED"/>
    <property type="match status" value="1"/>
</dbReference>
<feature type="transmembrane region" description="Helical" evidence="7">
    <location>
        <begin position="145"/>
        <end position="163"/>
    </location>
</feature>